<dbReference type="Pfam" id="PF01882">
    <property type="entry name" value="DUF58"/>
    <property type="match status" value="1"/>
</dbReference>
<comment type="caution">
    <text evidence="3">The sequence shown here is derived from an EMBL/GenBank/DDBJ whole genome shotgun (WGS) entry which is preliminary data.</text>
</comment>
<evidence type="ECO:0000313" key="3">
    <source>
        <dbReference type="EMBL" id="MBD1371514.1"/>
    </source>
</evidence>
<organism evidence="3 4">
    <name type="scientific">Polycladospora coralii</name>
    <dbReference type="NCBI Taxonomy" id="2771432"/>
    <lineage>
        <taxon>Bacteria</taxon>
        <taxon>Bacillati</taxon>
        <taxon>Bacillota</taxon>
        <taxon>Bacilli</taxon>
        <taxon>Bacillales</taxon>
        <taxon>Thermoactinomycetaceae</taxon>
        <taxon>Polycladospora</taxon>
    </lineage>
</organism>
<dbReference type="PANTHER" id="PTHR33608:SF3">
    <property type="entry name" value="SLR2013 PROTEIN"/>
    <property type="match status" value="1"/>
</dbReference>
<feature type="transmembrane region" description="Helical" evidence="1">
    <location>
        <begin position="48"/>
        <end position="69"/>
    </location>
</feature>
<evidence type="ECO:0000256" key="1">
    <source>
        <dbReference type="SAM" id="Phobius"/>
    </source>
</evidence>
<gene>
    <name evidence="3" type="ORF">IC620_03985</name>
</gene>
<dbReference type="InterPro" id="IPR002881">
    <property type="entry name" value="DUF58"/>
</dbReference>
<keyword evidence="1" id="KW-0472">Membrane</keyword>
<keyword evidence="1" id="KW-0812">Transmembrane</keyword>
<accession>A0A926NDD6</accession>
<protein>
    <submittedName>
        <fullName evidence="3">DUF58 domain-containing protein</fullName>
    </submittedName>
</protein>
<dbReference type="PANTHER" id="PTHR33608">
    <property type="entry name" value="BLL2464 PROTEIN"/>
    <property type="match status" value="1"/>
</dbReference>
<proteinExistence type="predicted"/>
<reference evidence="3" key="1">
    <citation type="submission" date="2020-09" db="EMBL/GenBank/DDBJ databases">
        <title>A novel bacterium of genus Hazenella, isolated from South China Sea.</title>
        <authorList>
            <person name="Huang H."/>
            <person name="Mo K."/>
            <person name="Hu Y."/>
        </authorList>
    </citation>
    <scope>NUCLEOTIDE SEQUENCE</scope>
    <source>
        <strain evidence="3">IB182357</strain>
    </source>
</reference>
<keyword evidence="4" id="KW-1185">Reference proteome</keyword>
<name>A0A926NDD6_9BACL</name>
<sequence length="452" mass="52274">MMLWKKLFKKLKSQDKRLIPSDRLLAILGIAVLLVVCAQFWGLGLFVFILVNGVLLGIILLDGFTLSQFPSVSALRKKDMLFEIDQWNRVEVVLSSSAPLNTFMWIKDDYPDGFSVSQRQFTLNWQGETEQAFSYQAKPHRRGRHFFHDVHIRMESRWKLLVIQERLRCEDEAKVYPSLEVTRRVRKGMPLFHSNEGRSIKRIVPSGSEFSHIREYQPDDDPRNINWQSTARIGKLVSNVYQPLMGQSVIILLDCGRMMGIQNEGRTQLDQTLEAALGFASVALKRGDQVSLLAFADDIICWLPPGKGINYIQKMIEATFDIKPSYAESNYVHAWQYVRAQYQHKVLITLFTDMVNISFSDQLAEMLNMTVKKHHLLLVSMQDSKLGEIENQMPETLEIALKQHVARSLKNERKQALHRWRGRHVHQVDVPPQRMASAAIQSYLEIRRKQTI</sequence>
<evidence type="ECO:0000259" key="2">
    <source>
        <dbReference type="Pfam" id="PF01882"/>
    </source>
</evidence>
<dbReference type="InterPro" id="IPR036465">
    <property type="entry name" value="vWFA_dom_sf"/>
</dbReference>
<dbReference type="AlphaFoldDB" id="A0A926NDD6"/>
<dbReference type="RefSeq" id="WP_191141589.1">
    <property type="nucleotide sequence ID" value="NZ_JACXAH010000004.1"/>
</dbReference>
<dbReference type="Proteomes" id="UP000661691">
    <property type="component" value="Unassembled WGS sequence"/>
</dbReference>
<feature type="domain" description="DUF58" evidence="2">
    <location>
        <begin position="213"/>
        <end position="392"/>
    </location>
</feature>
<evidence type="ECO:0000313" key="4">
    <source>
        <dbReference type="Proteomes" id="UP000661691"/>
    </source>
</evidence>
<dbReference type="SUPFAM" id="SSF53300">
    <property type="entry name" value="vWA-like"/>
    <property type="match status" value="1"/>
</dbReference>
<keyword evidence="1" id="KW-1133">Transmembrane helix</keyword>
<dbReference type="EMBL" id="JACXAH010000004">
    <property type="protein sequence ID" value="MBD1371514.1"/>
    <property type="molecule type" value="Genomic_DNA"/>
</dbReference>